<dbReference type="RefSeq" id="WP_140618547.1">
    <property type="nucleotide sequence ID" value="NZ_VFRQ01000001.1"/>
</dbReference>
<dbReference type="Pfam" id="PF14129">
    <property type="entry name" value="DUF4296"/>
    <property type="match status" value="1"/>
</dbReference>
<sequence>MKKLFNLLFCLGLFSCNKPEESRKPENMIPKGEMVRILADIHTTEALIEANIIHPDTAIMVFNTEQERILKNHDVTEEQFKSTYNYYLTHLSEMDALYEEIVDTLSVRESKAKLKKEQKP</sequence>
<feature type="domain" description="DUF4296" evidence="1">
    <location>
        <begin position="25"/>
        <end position="110"/>
    </location>
</feature>
<evidence type="ECO:0000313" key="2">
    <source>
        <dbReference type="EMBL" id="TPE45989.1"/>
    </source>
</evidence>
<gene>
    <name evidence="2" type="ORF">FJM65_01190</name>
</gene>
<accession>A0A501W8P9</accession>
<protein>
    <submittedName>
        <fullName evidence="2">DUF4296 domain-containing protein</fullName>
    </submittedName>
</protein>
<keyword evidence="3" id="KW-1185">Reference proteome</keyword>
<evidence type="ECO:0000259" key="1">
    <source>
        <dbReference type="Pfam" id="PF14129"/>
    </source>
</evidence>
<evidence type="ECO:0000313" key="3">
    <source>
        <dbReference type="Proteomes" id="UP000316727"/>
    </source>
</evidence>
<proteinExistence type="predicted"/>
<reference evidence="2 3" key="1">
    <citation type="submission" date="2019-06" db="EMBL/GenBank/DDBJ databases">
        <title>A novel bacterium of genus Pontibacter, isolated from marine sediment.</title>
        <authorList>
            <person name="Huang H."/>
            <person name="Mo K."/>
            <person name="Hu Y."/>
        </authorList>
    </citation>
    <scope>NUCLEOTIDE SEQUENCE [LARGE SCALE GENOMIC DNA]</scope>
    <source>
        <strain evidence="2 3">HB172049</strain>
    </source>
</reference>
<dbReference type="AlphaFoldDB" id="A0A501W8P9"/>
<dbReference type="InterPro" id="IPR025381">
    <property type="entry name" value="DUF4296"/>
</dbReference>
<dbReference type="OrthoDB" id="981921at2"/>
<dbReference type="PROSITE" id="PS51257">
    <property type="entry name" value="PROKAR_LIPOPROTEIN"/>
    <property type="match status" value="1"/>
</dbReference>
<comment type="caution">
    <text evidence="2">The sequence shown here is derived from an EMBL/GenBank/DDBJ whole genome shotgun (WGS) entry which is preliminary data.</text>
</comment>
<name>A0A501W8P9_9BACT</name>
<dbReference type="Proteomes" id="UP000316727">
    <property type="component" value="Unassembled WGS sequence"/>
</dbReference>
<organism evidence="2 3">
    <name type="scientific">Pontibacter mangrovi</name>
    <dbReference type="NCBI Taxonomy" id="2589816"/>
    <lineage>
        <taxon>Bacteria</taxon>
        <taxon>Pseudomonadati</taxon>
        <taxon>Bacteroidota</taxon>
        <taxon>Cytophagia</taxon>
        <taxon>Cytophagales</taxon>
        <taxon>Hymenobacteraceae</taxon>
        <taxon>Pontibacter</taxon>
    </lineage>
</organism>
<dbReference type="EMBL" id="VFRQ01000001">
    <property type="protein sequence ID" value="TPE45989.1"/>
    <property type="molecule type" value="Genomic_DNA"/>
</dbReference>